<dbReference type="EMBL" id="CAJNOV010018940">
    <property type="protein sequence ID" value="CAF1626118.1"/>
    <property type="molecule type" value="Genomic_DNA"/>
</dbReference>
<dbReference type="Gene3D" id="2.20.25.240">
    <property type="match status" value="1"/>
</dbReference>
<accession>A0A816CTR7</accession>
<proteinExistence type="predicted"/>
<comment type="caution">
    <text evidence="2">The sequence shown here is derived from an EMBL/GenBank/DDBJ whole genome shotgun (WGS) entry which is preliminary data.</text>
</comment>
<evidence type="ECO:0000256" key="1">
    <source>
        <dbReference type="SAM" id="MobiDB-lite"/>
    </source>
</evidence>
<dbReference type="AlphaFoldDB" id="A0A816CTR7"/>
<dbReference type="Proteomes" id="UP000663855">
    <property type="component" value="Unassembled WGS sequence"/>
</dbReference>
<organism evidence="2 3">
    <name type="scientific">Rotaria magnacalcarata</name>
    <dbReference type="NCBI Taxonomy" id="392030"/>
    <lineage>
        <taxon>Eukaryota</taxon>
        <taxon>Metazoa</taxon>
        <taxon>Spiralia</taxon>
        <taxon>Gnathifera</taxon>
        <taxon>Rotifera</taxon>
        <taxon>Eurotatoria</taxon>
        <taxon>Bdelloidea</taxon>
        <taxon>Philodinida</taxon>
        <taxon>Philodinidae</taxon>
        <taxon>Rotaria</taxon>
    </lineage>
</organism>
<evidence type="ECO:0008006" key="4">
    <source>
        <dbReference type="Google" id="ProtNLM"/>
    </source>
</evidence>
<feature type="compositionally biased region" description="Low complexity" evidence="1">
    <location>
        <begin position="103"/>
        <end position="115"/>
    </location>
</feature>
<feature type="region of interest" description="Disordered" evidence="1">
    <location>
        <begin position="103"/>
        <end position="123"/>
    </location>
</feature>
<protein>
    <recommendedName>
        <fullName evidence="4">FLYWCH-type domain-containing protein</fullName>
    </recommendedName>
</protein>
<name>A0A816CTR7_9BILA</name>
<evidence type="ECO:0000313" key="3">
    <source>
        <dbReference type="Proteomes" id="UP000663855"/>
    </source>
</evidence>
<reference evidence="2" key="1">
    <citation type="submission" date="2021-02" db="EMBL/GenBank/DDBJ databases">
        <authorList>
            <person name="Nowell W R."/>
        </authorList>
    </citation>
    <scope>NUCLEOTIDE SEQUENCE</scope>
</reference>
<gene>
    <name evidence="2" type="ORF">CJN711_LOCUS38700</name>
</gene>
<sequence>MDTKFTWSITQKGEKALLYKNYLYRLRRENKNGSLVYVCTNKSCPRVITLKNDAIIQCDVTRHNHDPRLTDDVQNVFTGLKRRVITDVDKSIGKIYEEEYTSAHTTSSTGRSSSTNNLRQKKSQNISEWKETHFLHGKSHDIVTDVLQEVHGCINSSVSENIDIRISRLHQIDTETDAIFRKRLAAIASKQKVTIDQLVIKRQEIIEEIIKDGRDQIDQSEGRFQQIIEDFITELEVEMSKYLDELQRHMEKNKDKVLVSSHNSIAYLEAKVQKAKTKLFQVIETASASKRKEIFDEASKYLSERTSQLLGFEQYRKFNMEMYSTVGTKEEEQGCENITERKKFRKLIRDNKSHGQMKRTVYVDSGIHVAKENHKRAE</sequence>
<evidence type="ECO:0000313" key="2">
    <source>
        <dbReference type="EMBL" id="CAF1626118.1"/>
    </source>
</evidence>